<dbReference type="EMBL" id="CADEAL010002302">
    <property type="protein sequence ID" value="CAB1439549.1"/>
    <property type="molecule type" value="Genomic_DNA"/>
</dbReference>
<dbReference type="AlphaFoldDB" id="A0A9N7UYV4"/>
<sequence>MHMGQTGDRTADLQVGGRPLYPSATATDSFLLDLLPAPDEHSLISSDSAPALTPRPLFSSTCVSSFVFETNHPGLSPSISSIRSDAFFGSRFSPISGESLATALDDREQNTTIRKIEVTLPLSSSEPRLSTVISTQAKRNSIPRHQTEVTAQCAGCSLLGK</sequence>
<protein>
    <submittedName>
        <fullName evidence="1">Uncharacterized protein</fullName>
    </submittedName>
</protein>
<comment type="caution">
    <text evidence="1">The sequence shown here is derived from an EMBL/GenBank/DDBJ whole genome shotgun (WGS) entry which is preliminary data.</text>
</comment>
<evidence type="ECO:0000313" key="2">
    <source>
        <dbReference type="Proteomes" id="UP001153269"/>
    </source>
</evidence>
<organism evidence="1 2">
    <name type="scientific">Pleuronectes platessa</name>
    <name type="common">European plaice</name>
    <dbReference type="NCBI Taxonomy" id="8262"/>
    <lineage>
        <taxon>Eukaryota</taxon>
        <taxon>Metazoa</taxon>
        <taxon>Chordata</taxon>
        <taxon>Craniata</taxon>
        <taxon>Vertebrata</taxon>
        <taxon>Euteleostomi</taxon>
        <taxon>Actinopterygii</taxon>
        <taxon>Neopterygii</taxon>
        <taxon>Teleostei</taxon>
        <taxon>Neoteleostei</taxon>
        <taxon>Acanthomorphata</taxon>
        <taxon>Carangaria</taxon>
        <taxon>Pleuronectiformes</taxon>
        <taxon>Pleuronectoidei</taxon>
        <taxon>Pleuronectidae</taxon>
        <taxon>Pleuronectes</taxon>
    </lineage>
</organism>
<proteinExistence type="predicted"/>
<evidence type="ECO:0000313" key="1">
    <source>
        <dbReference type="EMBL" id="CAB1439549.1"/>
    </source>
</evidence>
<gene>
    <name evidence="1" type="ORF">PLEPLA_LOCUS27331</name>
</gene>
<keyword evidence="2" id="KW-1185">Reference proteome</keyword>
<dbReference type="Proteomes" id="UP001153269">
    <property type="component" value="Unassembled WGS sequence"/>
</dbReference>
<name>A0A9N7UYV4_PLEPL</name>
<reference evidence="1" key="1">
    <citation type="submission" date="2020-03" db="EMBL/GenBank/DDBJ databases">
        <authorList>
            <person name="Weist P."/>
        </authorList>
    </citation>
    <scope>NUCLEOTIDE SEQUENCE</scope>
</reference>
<accession>A0A9N7UYV4</accession>